<proteinExistence type="predicted"/>
<dbReference type="GO" id="GO:0016077">
    <property type="term" value="P:sno(s)RNA catabolic process"/>
    <property type="evidence" value="ECO:0007669"/>
    <property type="project" value="TreeGrafter"/>
</dbReference>
<dbReference type="InterPro" id="IPR054754">
    <property type="entry name" value="NudT16"/>
</dbReference>
<dbReference type="Proteomes" id="UP000029889">
    <property type="component" value="Segment"/>
</dbReference>
<evidence type="ECO:0000256" key="1">
    <source>
        <dbReference type="ARBA" id="ARBA00022884"/>
    </source>
</evidence>
<dbReference type="InterPro" id="IPR015797">
    <property type="entry name" value="NUDIX_hydrolase-like_dom_sf"/>
</dbReference>
<dbReference type="PANTHER" id="PTHR31699">
    <property type="entry name" value="NUDIX T16 FAMILY MEMBER"/>
    <property type="match status" value="1"/>
</dbReference>
<dbReference type="OrthoDB" id="6376at10239"/>
<keyword evidence="1" id="KW-0694">RNA-binding</keyword>
<organism evidence="2 3">
    <name type="scientific">Escherichia phage 121Q</name>
    <dbReference type="NCBI Taxonomy" id="1555202"/>
    <lineage>
        <taxon>Viruses</taxon>
        <taxon>Duplodnaviria</taxon>
        <taxon>Heunggongvirae</taxon>
        <taxon>Uroviricota</taxon>
        <taxon>Caudoviricetes</taxon>
        <taxon>Asteriusvirus</taxon>
        <taxon>Asteriusvirus av121Q</taxon>
    </lineage>
</organism>
<dbReference type="Pfam" id="PF22327">
    <property type="entry name" value="Nudt16-like"/>
    <property type="match status" value="1"/>
</dbReference>
<accession>A0A097EY59</accession>
<sequence>MSVKEVPFGEYGSRANFVFCYFFARKCNPYKNYELNDIPEVNLVLLQLRWDGLLGGCGGTVESTDISLEDALRREVQEEMDYNIFVSHLRPLKTFEIYPGANSHSFSYEVSYDELKHIRDGYTNAKHASAEVAGVNLCHISRYSKGQNREAGYNNLMTQNFIGTAKQELEYLVQKENLLISYL</sequence>
<evidence type="ECO:0000313" key="2">
    <source>
        <dbReference type="EMBL" id="AIT14367.1"/>
    </source>
</evidence>
<dbReference type="GO" id="GO:0006402">
    <property type="term" value="P:mRNA catabolic process"/>
    <property type="evidence" value="ECO:0007669"/>
    <property type="project" value="TreeGrafter"/>
</dbReference>
<dbReference type="PANTHER" id="PTHR31699:SF1">
    <property type="entry name" value="U8 SNORNA-DECAPPING ENZYME"/>
    <property type="match status" value="1"/>
</dbReference>
<evidence type="ECO:0000313" key="3">
    <source>
        <dbReference type="Proteomes" id="UP000029889"/>
    </source>
</evidence>
<dbReference type="Gene3D" id="3.90.79.10">
    <property type="entry name" value="Nucleoside Triphosphate Pyrophosphohydrolase"/>
    <property type="match status" value="1"/>
</dbReference>
<dbReference type="RefSeq" id="YP_009102064.1">
    <property type="nucleotide sequence ID" value="NC_025447.1"/>
</dbReference>
<dbReference type="GO" id="GO:1990174">
    <property type="term" value="F:phosphodiesterase decapping endonuclease activity"/>
    <property type="evidence" value="ECO:0007669"/>
    <property type="project" value="TreeGrafter"/>
</dbReference>
<protein>
    <submittedName>
        <fullName evidence="2">Uncharacterized protein</fullName>
    </submittedName>
</protein>
<dbReference type="GeneID" id="22111517"/>
<dbReference type="GO" id="GO:0030515">
    <property type="term" value="F:snoRNA binding"/>
    <property type="evidence" value="ECO:0007669"/>
    <property type="project" value="TreeGrafter"/>
</dbReference>
<gene>
    <name evidence="2" type="primary">477</name>
    <name evidence="2" type="ORF">PBI_121Q_477</name>
</gene>
<name>A0A097EY59_9CAUD</name>
<dbReference type="KEGG" id="vg:22111517"/>
<dbReference type="SUPFAM" id="SSF55811">
    <property type="entry name" value="Nudix"/>
    <property type="match status" value="1"/>
</dbReference>
<reference evidence="2 3" key="1">
    <citation type="submission" date="2014-09" db="EMBL/GenBank/DDBJ databases">
        <authorList>
            <person name="Lapin J.S."/>
            <person name="Pope W.H."/>
            <person name="Hua J."/>
            <person name="Ford M.E."/>
            <person name="Conway J.F."/>
            <person name="Hatfull G.F."/>
            <person name="Hendrix R.W."/>
        </authorList>
    </citation>
    <scope>NUCLEOTIDE SEQUENCE [LARGE SCALE GENOMIC DNA]</scope>
</reference>
<dbReference type="EMBL" id="KM507819">
    <property type="protein sequence ID" value="AIT14367.1"/>
    <property type="molecule type" value="Genomic_DNA"/>
</dbReference>
<keyword evidence="3" id="KW-1185">Reference proteome</keyword>